<evidence type="ECO:0000313" key="9">
    <source>
        <dbReference type="Proteomes" id="UP000001542"/>
    </source>
</evidence>
<proteinExistence type="inferred from homology"/>
<dbReference type="InterPro" id="IPR005756">
    <property type="entry name" value="Ribosomal_uL24_euk/arc"/>
</dbReference>
<dbReference type="EMBL" id="DS113266">
    <property type="protein sequence ID" value="EAY14699.1"/>
    <property type="molecule type" value="Genomic_DNA"/>
</dbReference>
<dbReference type="CDD" id="cd06089">
    <property type="entry name" value="KOW_RPL26"/>
    <property type="match status" value="1"/>
</dbReference>
<dbReference type="RefSeq" id="XP_001303308.1">
    <property type="nucleotide sequence ID" value="XM_001303307.1"/>
</dbReference>
<dbReference type="PANTHER" id="PTHR11143">
    <property type="entry name" value="60S RIBOSOMAL PROTEIN L26 FAMILY MEMBER"/>
    <property type="match status" value="1"/>
</dbReference>
<dbReference type="GO" id="GO:0003735">
    <property type="term" value="F:structural constituent of ribosome"/>
    <property type="evidence" value="ECO:0000318"/>
    <property type="project" value="GO_Central"/>
</dbReference>
<dbReference type="VEuPathDB" id="TrichDB:TVAGG3_0607060"/>
<dbReference type="InterPro" id="IPR041988">
    <property type="entry name" value="Ribosomal_uL24_KOW"/>
</dbReference>
<dbReference type="EMBL" id="DS113810">
    <property type="protein sequence ID" value="EAX95360.1"/>
    <property type="molecule type" value="Genomic_DNA"/>
</dbReference>
<dbReference type="SMR" id="A2DCS2"/>
<protein>
    <submittedName>
        <fullName evidence="8">Ribosomal protein L24, putative</fullName>
    </submittedName>
</protein>
<evidence type="ECO:0000259" key="4">
    <source>
        <dbReference type="Pfam" id="PF00467"/>
    </source>
</evidence>
<keyword evidence="2 8" id="KW-0689">Ribosomal protein</keyword>
<evidence type="ECO:0000313" key="8">
    <source>
        <dbReference type="EMBL" id="EAY21696.1"/>
    </source>
</evidence>
<dbReference type="SUPFAM" id="SSF50104">
    <property type="entry name" value="Translation proteins SH3-like domain"/>
    <property type="match status" value="1"/>
</dbReference>
<dbReference type="GO" id="GO:0022625">
    <property type="term" value="C:cytosolic large ribosomal subunit"/>
    <property type="evidence" value="ECO:0000318"/>
    <property type="project" value="GO_Central"/>
</dbReference>
<dbReference type="VEuPathDB" id="TrichDB:TVAGG3_0123750"/>
<organism evidence="8 9">
    <name type="scientific">Trichomonas vaginalis (strain ATCC PRA-98 / G3)</name>
    <dbReference type="NCBI Taxonomy" id="412133"/>
    <lineage>
        <taxon>Eukaryota</taxon>
        <taxon>Metamonada</taxon>
        <taxon>Parabasalia</taxon>
        <taxon>Trichomonadida</taxon>
        <taxon>Trichomonadidae</taxon>
        <taxon>Trichomonas</taxon>
    </lineage>
</organism>
<dbReference type="Proteomes" id="UP000001542">
    <property type="component" value="Unassembled WGS sequence"/>
</dbReference>
<accession>A2DCS2</accession>
<dbReference type="InterPro" id="IPR014722">
    <property type="entry name" value="Rib_uL2_dom2"/>
</dbReference>
<dbReference type="EMBL" id="DS114113">
    <property type="protein sequence ID" value="EAX90378.1"/>
    <property type="molecule type" value="Genomic_DNA"/>
</dbReference>
<dbReference type="OrthoDB" id="1688503at2759"/>
<reference evidence="8" key="1">
    <citation type="submission" date="2006-10" db="EMBL/GenBank/DDBJ databases">
        <authorList>
            <person name="Amadeo P."/>
            <person name="Zhao Q."/>
            <person name="Wortman J."/>
            <person name="Fraser-Liggett C."/>
            <person name="Carlton J."/>
        </authorList>
    </citation>
    <scope>NUCLEOTIDE SEQUENCE</scope>
    <source>
        <strain evidence="8">G3</strain>
    </source>
</reference>
<dbReference type="eggNOG" id="KOG3401">
    <property type="taxonomic scope" value="Eukaryota"/>
</dbReference>
<dbReference type="VEuPathDB" id="TrichDB:TVAGG3_0558330"/>
<dbReference type="GO" id="GO:0042273">
    <property type="term" value="P:ribosomal large subunit biogenesis"/>
    <property type="evidence" value="ECO:0000318"/>
    <property type="project" value="GO_Central"/>
</dbReference>
<dbReference type="Pfam" id="PF00467">
    <property type="entry name" value="KOW"/>
    <property type="match status" value="1"/>
</dbReference>
<comment type="similarity">
    <text evidence="1">Belongs to the universal ribosomal protein uL24 family.</text>
</comment>
<dbReference type="InterPro" id="IPR005824">
    <property type="entry name" value="KOW"/>
</dbReference>
<dbReference type="KEGG" id="tva:4748064"/>
<keyword evidence="9" id="KW-1185">Reference proteome</keyword>
<dbReference type="KEGG" id="tva:4772693"/>
<dbReference type="RefSeq" id="XP_001582682.1">
    <property type="nucleotide sequence ID" value="XM_001582632.1"/>
</dbReference>
<dbReference type="InterPro" id="IPR008991">
    <property type="entry name" value="Translation_prot_SH3-like_sf"/>
</dbReference>
<evidence type="ECO:0000256" key="3">
    <source>
        <dbReference type="ARBA" id="ARBA00023274"/>
    </source>
</evidence>
<dbReference type="STRING" id="5722.A2DCS2"/>
<keyword evidence="3" id="KW-0687">Ribonucleoprotein</keyword>
<dbReference type="VEuPathDB" id="TrichDB:TVAGG3_0961290"/>
<dbReference type="KEGG" id="tva:4753109"/>
<dbReference type="FunFam" id="2.30.30.30:FF:000009">
    <property type="entry name" value="60S ribosomal protein L26"/>
    <property type="match status" value="1"/>
</dbReference>
<reference evidence="8" key="2">
    <citation type="journal article" date="2007" name="Science">
        <title>Draft genome sequence of the sexually transmitted pathogen Trichomonas vaginalis.</title>
        <authorList>
            <person name="Carlton J.M."/>
            <person name="Hirt R.P."/>
            <person name="Silva J.C."/>
            <person name="Delcher A.L."/>
            <person name="Schatz M."/>
            <person name="Zhao Q."/>
            <person name="Wortman J.R."/>
            <person name="Bidwell S.L."/>
            <person name="Alsmark U.C.M."/>
            <person name="Besteiro S."/>
            <person name="Sicheritz-Ponten T."/>
            <person name="Noel C.J."/>
            <person name="Dacks J.B."/>
            <person name="Foster P.G."/>
            <person name="Simillion C."/>
            <person name="Van de Peer Y."/>
            <person name="Miranda-Saavedra D."/>
            <person name="Barton G.J."/>
            <person name="Westrop G.D."/>
            <person name="Mueller S."/>
            <person name="Dessi D."/>
            <person name="Fiori P.L."/>
            <person name="Ren Q."/>
            <person name="Paulsen I."/>
            <person name="Zhang H."/>
            <person name="Bastida-Corcuera F.D."/>
            <person name="Simoes-Barbosa A."/>
            <person name="Brown M.T."/>
            <person name="Hayes R.D."/>
            <person name="Mukherjee M."/>
            <person name="Okumura C.Y."/>
            <person name="Schneider R."/>
            <person name="Smith A.J."/>
            <person name="Vanacova S."/>
            <person name="Villalvazo M."/>
            <person name="Haas B.J."/>
            <person name="Pertea M."/>
            <person name="Feldblyum T.V."/>
            <person name="Utterback T.R."/>
            <person name="Shu C.L."/>
            <person name="Osoegawa K."/>
            <person name="de Jong P.J."/>
            <person name="Hrdy I."/>
            <person name="Horvathova L."/>
            <person name="Zubacova Z."/>
            <person name="Dolezal P."/>
            <person name="Malik S.B."/>
            <person name="Logsdon J.M. Jr."/>
            <person name="Henze K."/>
            <person name="Gupta A."/>
            <person name="Wang C.C."/>
            <person name="Dunne R.L."/>
            <person name="Upcroft J.A."/>
            <person name="Upcroft P."/>
            <person name="White O."/>
            <person name="Salzberg S.L."/>
            <person name="Tang P."/>
            <person name="Chiu C.-H."/>
            <person name="Lee Y.-S."/>
            <person name="Embley T.M."/>
            <person name="Coombs G.H."/>
            <person name="Mottram J.C."/>
            <person name="Tachezy J."/>
            <person name="Fraser-Liggett C.M."/>
            <person name="Johnson P.J."/>
        </authorList>
    </citation>
    <scope>NUCLEOTIDE SEQUENCE [LARGE SCALE GENOMIC DNA]</scope>
    <source>
        <strain evidence="8">G3</strain>
    </source>
</reference>
<dbReference type="Pfam" id="PF16906">
    <property type="entry name" value="Ribosomal_L26"/>
    <property type="match status" value="1"/>
</dbReference>
<evidence type="ECO:0000313" key="6">
    <source>
        <dbReference type="EMBL" id="EAX95360.1"/>
    </source>
</evidence>
<sequence length="138" mass="15755">MVKTNPFLSSQAKKTRKAFFNATKDDKHRQLSAKLNKEQAETHGVKQLPIRRDDEVSINSGKFAGREGKVIAVKLSENRIVVDSFTREKLNGQTVHVSVHPSNCLITKLKMDKQRKELIERRRAGREKILAKLGHNKK</sequence>
<evidence type="ECO:0000313" key="7">
    <source>
        <dbReference type="EMBL" id="EAY14699.1"/>
    </source>
</evidence>
<dbReference type="AlphaFoldDB" id="A2DCS2"/>
<name>A2DCS2_TRIV3</name>
<evidence type="ECO:0000256" key="1">
    <source>
        <dbReference type="ARBA" id="ARBA00010618"/>
    </source>
</evidence>
<feature type="domain" description="KOW" evidence="4">
    <location>
        <begin position="53"/>
        <end position="83"/>
    </location>
</feature>
<dbReference type="EMBL" id="DS113188">
    <property type="protein sequence ID" value="EAY21696.1"/>
    <property type="molecule type" value="Genomic_DNA"/>
</dbReference>
<dbReference type="FunCoup" id="A2DCS2">
    <property type="interactions" value="709"/>
</dbReference>
<dbReference type="VEuPathDB" id="TrichDB:TVAG_237220"/>
<dbReference type="KEGG" id="tva:5467222"/>
<dbReference type="GO" id="GO:0003723">
    <property type="term" value="F:RNA binding"/>
    <property type="evidence" value="ECO:0000318"/>
    <property type="project" value="GO_Central"/>
</dbReference>
<evidence type="ECO:0000256" key="2">
    <source>
        <dbReference type="ARBA" id="ARBA00022980"/>
    </source>
</evidence>
<dbReference type="Gene3D" id="2.30.30.30">
    <property type="match status" value="1"/>
</dbReference>
<dbReference type="NCBIfam" id="TIGR01080">
    <property type="entry name" value="rplX_A_E"/>
    <property type="match status" value="1"/>
</dbReference>
<dbReference type="RefSeq" id="XP_001326922.1">
    <property type="nucleotide sequence ID" value="XM_001326887.1"/>
</dbReference>
<dbReference type="RefSeq" id="XP_001308290.1">
    <property type="nucleotide sequence ID" value="XM_001308289.1"/>
</dbReference>
<gene>
    <name evidence="7" type="ORF">TVAG_038050</name>
    <name evidence="6" type="ORF">TVAG_078160</name>
    <name evidence="8" type="ORF">TVAG_237220</name>
    <name evidence="5" type="ORF">TVAG_389320</name>
</gene>
<dbReference type="GO" id="GO:0002181">
    <property type="term" value="P:cytoplasmic translation"/>
    <property type="evidence" value="ECO:0000318"/>
    <property type="project" value="GO_Central"/>
</dbReference>
<evidence type="ECO:0000313" key="5">
    <source>
        <dbReference type="EMBL" id="EAX90378.1"/>
    </source>
</evidence>